<gene>
    <name evidence="1" type="ORF">BTMF_LOCUS15197</name>
</gene>
<reference evidence="1 2" key="1">
    <citation type="submission" date="2018-11" db="EMBL/GenBank/DDBJ databases">
        <authorList>
            <consortium name="Pathogen Informatics"/>
        </authorList>
    </citation>
    <scope>NUCLEOTIDE SEQUENCE [LARGE SCALE GENOMIC DNA]</scope>
</reference>
<name>A0A3P7X0U7_9BILA</name>
<proteinExistence type="predicted"/>
<protein>
    <submittedName>
        <fullName evidence="1">Uncharacterized protein</fullName>
    </submittedName>
</protein>
<dbReference type="EMBL" id="UZAG01022218">
    <property type="protein sequence ID" value="VDO52907.1"/>
    <property type="molecule type" value="Genomic_DNA"/>
</dbReference>
<evidence type="ECO:0000313" key="1">
    <source>
        <dbReference type="EMBL" id="VDO52907.1"/>
    </source>
</evidence>
<sequence length="61" mass="6623">MASSSQRIATTLRRYCGLLQSKCTSSFTRTIPEPSFSSLTSTINGTSSEFSLVSSYRHTGP</sequence>
<accession>A0A3P7X0U7</accession>
<dbReference type="Proteomes" id="UP000280834">
    <property type="component" value="Unassembled WGS sequence"/>
</dbReference>
<keyword evidence="2" id="KW-1185">Reference proteome</keyword>
<organism evidence="1 2">
    <name type="scientific">Brugia timori</name>
    <dbReference type="NCBI Taxonomy" id="42155"/>
    <lineage>
        <taxon>Eukaryota</taxon>
        <taxon>Metazoa</taxon>
        <taxon>Ecdysozoa</taxon>
        <taxon>Nematoda</taxon>
        <taxon>Chromadorea</taxon>
        <taxon>Rhabditida</taxon>
        <taxon>Spirurina</taxon>
        <taxon>Spiruromorpha</taxon>
        <taxon>Filarioidea</taxon>
        <taxon>Onchocercidae</taxon>
        <taxon>Brugia</taxon>
    </lineage>
</organism>
<evidence type="ECO:0000313" key="2">
    <source>
        <dbReference type="Proteomes" id="UP000280834"/>
    </source>
</evidence>
<dbReference type="AlphaFoldDB" id="A0A3P7X0U7"/>